<gene>
    <name evidence="1" type="ORF">SAMN05444387_4312</name>
</gene>
<dbReference type="InterPro" id="IPR008969">
    <property type="entry name" value="CarboxyPept-like_regulatory"/>
</dbReference>
<evidence type="ECO:0000313" key="2">
    <source>
        <dbReference type="Proteomes" id="UP000184216"/>
    </source>
</evidence>
<evidence type="ECO:0000313" key="1">
    <source>
        <dbReference type="EMBL" id="SHN14547.1"/>
    </source>
</evidence>
<sequence>MKKIQYLIFISFLFMSFNGINNYSIWGRLVDHGFSPVSIFKIKVFQERDSVFVKELHFNDKNGEFIIKDLPPNKYILEITVEQYTKYSITKEIINKNESLGEIYLQNTW</sequence>
<reference evidence="1 2" key="1">
    <citation type="submission" date="2016-11" db="EMBL/GenBank/DDBJ databases">
        <authorList>
            <person name="Varghese N."/>
            <person name="Submissions S."/>
        </authorList>
    </citation>
    <scope>NUCLEOTIDE SEQUENCE [LARGE SCALE GENOMIC DNA]</scope>
    <source>
        <strain evidence="1 2">DSM 6368</strain>
    </source>
</reference>
<evidence type="ECO:0008006" key="3">
    <source>
        <dbReference type="Google" id="ProtNLM"/>
    </source>
</evidence>
<dbReference type="SUPFAM" id="SSF49464">
    <property type="entry name" value="Carboxypeptidase regulatory domain-like"/>
    <property type="match status" value="1"/>
</dbReference>
<name>A0ABY1J8U9_9FLAO</name>
<protein>
    <recommendedName>
        <fullName evidence="3">Carboxypeptidase regulatory-like domain-containing protein</fullName>
    </recommendedName>
</protein>
<accession>A0ABY1J8U9</accession>
<keyword evidence="2" id="KW-1185">Reference proteome</keyword>
<dbReference type="RefSeq" id="WP_124020543.1">
    <property type="nucleotide sequence ID" value="NZ_FRBX01000007.1"/>
</dbReference>
<proteinExistence type="predicted"/>
<comment type="caution">
    <text evidence="1">The sequence shown here is derived from an EMBL/GenBank/DDBJ whole genome shotgun (WGS) entry which is preliminary data.</text>
</comment>
<dbReference type="Gene3D" id="2.60.40.1120">
    <property type="entry name" value="Carboxypeptidase-like, regulatory domain"/>
    <property type="match status" value="1"/>
</dbReference>
<dbReference type="Proteomes" id="UP000184216">
    <property type="component" value="Unassembled WGS sequence"/>
</dbReference>
<organism evidence="1 2">
    <name type="scientific">Flavobacterium pectinovorum</name>
    <dbReference type="NCBI Taxonomy" id="29533"/>
    <lineage>
        <taxon>Bacteria</taxon>
        <taxon>Pseudomonadati</taxon>
        <taxon>Bacteroidota</taxon>
        <taxon>Flavobacteriia</taxon>
        <taxon>Flavobacteriales</taxon>
        <taxon>Flavobacteriaceae</taxon>
        <taxon>Flavobacterium</taxon>
    </lineage>
</organism>
<dbReference type="EMBL" id="FRBX01000007">
    <property type="protein sequence ID" value="SHN14547.1"/>
    <property type="molecule type" value="Genomic_DNA"/>
</dbReference>